<evidence type="ECO:0000313" key="3">
    <source>
        <dbReference type="Proteomes" id="UP000199377"/>
    </source>
</evidence>
<evidence type="ECO:0008006" key="4">
    <source>
        <dbReference type="Google" id="ProtNLM"/>
    </source>
</evidence>
<proteinExistence type="predicted"/>
<sequence>MTDASPEIAPPARRPAAPSPFAALRPERADALAAGLILAAFALIRVAAYGEGLAVDPAVVDALWQNLTLAELDADLPGALLGLHSQPPLWNLVLGLFVKACGPDNLCVSRGLLALHMALTPVVAGLIWGTLRLAGAARGIAWGAAALFALSPGPLFYETFALYAQICCALATGGAFALAAFARGAGGGAVAALAISALLCLTWPLFHPAWIGVTFAALVLVDRRRALRPVPLVAFAAALALALAPSVWNFHRHGLFSNGSWMGMNLSQTVSWLSPEQRDRCLFRGAIADVEAAHREGRLPGPAAERDKSVHDPAIIARSRECVAMAADEILSRPGRWLLDRGAALVASHRLWSWEYPNYAPLGWERMPIPDVSRTPPPEAQGAEGWGLLALFLAIAALGLGGLACGLFGRRRGLAMALTLQVAAFTAASHVANGVEQNRMRHTIAPEWLMVAALGVDGLRRRRKARRGVD</sequence>
<dbReference type="Proteomes" id="UP000199377">
    <property type="component" value="Unassembled WGS sequence"/>
</dbReference>
<feature type="transmembrane region" description="Helical" evidence="1">
    <location>
        <begin position="386"/>
        <end position="407"/>
    </location>
</feature>
<organism evidence="2 3">
    <name type="scientific">Albimonas pacifica</name>
    <dbReference type="NCBI Taxonomy" id="1114924"/>
    <lineage>
        <taxon>Bacteria</taxon>
        <taxon>Pseudomonadati</taxon>
        <taxon>Pseudomonadota</taxon>
        <taxon>Alphaproteobacteria</taxon>
        <taxon>Rhodobacterales</taxon>
        <taxon>Paracoccaceae</taxon>
        <taxon>Albimonas</taxon>
    </lineage>
</organism>
<reference evidence="2 3" key="1">
    <citation type="submission" date="2016-10" db="EMBL/GenBank/DDBJ databases">
        <authorList>
            <person name="de Groot N.N."/>
        </authorList>
    </citation>
    <scope>NUCLEOTIDE SEQUENCE [LARGE SCALE GENOMIC DNA]</scope>
    <source>
        <strain evidence="2 3">CGMCC 1.11030</strain>
    </source>
</reference>
<keyword evidence="1" id="KW-0812">Transmembrane</keyword>
<protein>
    <recommendedName>
        <fullName evidence="4">Dolichyl-phosphate-mannose-protein mannosyltransferase</fullName>
    </recommendedName>
</protein>
<gene>
    <name evidence="2" type="ORF">SAMN05216258_103360</name>
</gene>
<keyword evidence="1" id="KW-1133">Transmembrane helix</keyword>
<dbReference type="EMBL" id="FOQH01000003">
    <property type="protein sequence ID" value="SFH97975.1"/>
    <property type="molecule type" value="Genomic_DNA"/>
</dbReference>
<feature type="transmembrane region" description="Helical" evidence="1">
    <location>
        <begin position="414"/>
        <end position="432"/>
    </location>
</feature>
<evidence type="ECO:0000313" key="2">
    <source>
        <dbReference type="EMBL" id="SFH97975.1"/>
    </source>
</evidence>
<feature type="transmembrane region" description="Helical" evidence="1">
    <location>
        <begin position="232"/>
        <end position="251"/>
    </location>
</feature>
<accession>A0A1I3EG53</accession>
<evidence type="ECO:0000256" key="1">
    <source>
        <dbReference type="SAM" id="Phobius"/>
    </source>
</evidence>
<dbReference type="RefSeq" id="WP_092859136.1">
    <property type="nucleotide sequence ID" value="NZ_FOQH01000003.1"/>
</dbReference>
<feature type="transmembrane region" description="Helical" evidence="1">
    <location>
        <begin position="126"/>
        <end position="150"/>
    </location>
</feature>
<dbReference type="AlphaFoldDB" id="A0A1I3EG53"/>
<name>A0A1I3EG53_9RHOB</name>
<keyword evidence="1" id="KW-0472">Membrane</keyword>
<feature type="transmembrane region" description="Helical" evidence="1">
    <location>
        <begin position="188"/>
        <end position="220"/>
    </location>
</feature>
<dbReference type="OrthoDB" id="7813064at2"/>
<feature type="transmembrane region" description="Helical" evidence="1">
    <location>
        <begin position="31"/>
        <end position="50"/>
    </location>
</feature>
<feature type="transmembrane region" description="Helical" evidence="1">
    <location>
        <begin position="162"/>
        <end position="182"/>
    </location>
</feature>
<keyword evidence="3" id="KW-1185">Reference proteome</keyword>